<proteinExistence type="predicted"/>
<reference evidence="1 2" key="1">
    <citation type="submission" date="2024-06" db="EMBL/GenBank/DDBJ databases">
        <title>Genomics of switchgrass bacterial isolates.</title>
        <authorList>
            <person name="Shade A."/>
        </authorList>
    </citation>
    <scope>NUCLEOTIDE SEQUENCE [LARGE SCALE GENOMIC DNA]</scope>
    <source>
        <strain evidence="1 2">PvP084</strain>
    </source>
</reference>
<protein>
    <submittedName>
        <fullName evidence="1">Uncharacterized protein</fullName>
    </submittedName>
</protein>
<sequence length="772" mass="78723">MANRKASEEPQATALGSADFWAAVQSGRDVQISVGQILAYLRTVLVTADITDLAGKLQAISDTAAGDTAAAKAAIEAELGTAARLAAGTGAGQVPVLDANSKLDASIIPAVAITDTFPVASEAEMLALTAERGDIAIRSDLNKCFILKVEPATTLANWKELLTPTDAVLSVAGLKGAITAAALKTALAIAVADVSGLQAALDSVRTDFAAADTAIRSDMATALAGKFDKAGGNVTGATDFGTRPTVNGKAVWDAGNFDPTAKAGLGGAAFTGAISAPSVSSASGAFDALTVGNKAVWHAGNFDPSTKASLNSNVSFSALTVSGATSVADLSASGTGTFAALKVGTSAVWHAGNFDPSTKANLASPAFTGEVTAPKVTVAGAGSFGSLSVQNRPSWGGLTPWDSGNFDPSSKATLGGDASFASVAVGGKAVWHAGNFDPGTKATLGGAASFASLAVSARPSWANLTPWDNGNFDPNAKASLGAGVNFASLQFSGRQTYLYTDAGTENLVVRTGAANAYRYSVFGADGSFTAPGTVLSPLLRATGAAAALQLDDRAGGTAATLYQNANVFGLFMGADVFRVGKDGSVWSSAIGDFASALRNAGPDISGKFDKVGGQLTGDITLAKVNPRITFGYTAGFQGYWRLEADGYLYWRSAADDSVIFWIGQGGDFGSKQFGTGPASGGLNSRIEDRATAWARYYNSIKNVRLVKAGDKTAVDLLNATGNANGTIYEPFAGAVVTGLAADNSWKLLSNARWRYVQVTDPDQNWVTVAYIN</sequence>
<evidence type="ECO:0000313" key="2">
    <source>
        <dbReference type="Proteomes" id="UP001549119"/>
    </source>
</evidence>
<gene>
    <name evidence="1" type="ORF">ABIC20_007469</name>
</gene>
<dbReference type="Proteomes" id="UP001549119">
    <property type="component" value="Unassembled WGS sequence"/>
</dbReference>
<accession>A0ABV2NU76</accession>
<comment type="caution">
    <text evidence="1">The sequence shown here is derived from an EMBL/GenBank/DDBJ whole genome shotgun (WGS) entry which is preliminary data.</text>
</comment>
<dbReference type="EMBL" id="JBEPNW010000008">
    <property type="protein sequence ID" value="MET3870084.1"/>
    <property type="molecule type" value="Genomic_DNA"/>
</dbReference>
<name>A0ABV2NU76_9HYPH</name>
<organism evidence="1 2">
    <name type="scientific">Methylobacterium radiotolerans</name>
    <dbReference type="NCBI Taxonomy" id="31998"/>
    <lineage>
        <taxon>Bacteria</taxon>
        <taxon>Pseudomonadati</taxon>
        <taxon>Pseudomonadota</taxon>
        <taxon>Alphaproteobacteria</taxon>
        <taxon>Hyphomicrobiales</taxon>
        <taxon>Methylobacteriaceae</taxon>
        <taxon>Methylobacterium</taxon>
    </lineage>
</organism>
<dbReference type="RefSeq" id="WP_209651196.1">
    <property type="nucleotide sequence ID" value="NZ_JBEPNV010000005.1"/>
</dbReference>
<evidence type="ECO:0000313" key="1">
    <source>
        <dbReference type="EMBL" id="MET3870084.1"/>
    </source>
</evidence>
<keyword evidence="2" id="KW-1185">Reference proteome</keyword>